<evidence type="ECO:0000256" key="3">
    <source>
        <dbReference type="ARBA" id="ARBA00023237"/>
    </source>
</evidence>
<accession>A0A4R4KPX7</accession>
<evidence type="ECO:0008006" key="6">
    <source>
        <dbReference type="Google" id="ProtNLM"/>
    </source>
</evidence>
<sequence length="76" mass="8650">MSILPEKELATAATSMLLNAQWSYSPNKSRWTYNVWLNNLANEKAIFQTEISDILVGQQVQYLQPRILLAGVSFSF</sequence>
<evidence type="ECO:0000313" key="4">
    <source>
        <dbReference type="EMBL" id="TDB68986.1"/>
    </source>
</evidence>
<keyword evidence="5" id="KW-1185">Reference proteome</keyword>
<evidence type="ECO:0000256" key="2">
    <source>
        <dbReference type="ARBA" id="ARBA00023136"/>
    </source>
</evidence>
<dbReference type="EMBL" id="SMJU01000001">
    <property type="protein sequence ID" value="TDB68986.1"/>
    <property type="molecule type" value="Genomic_DNA"/>
</dbReference>
<dbReference type="AlphaFoldDB" id="A0A4R4KPX7"/>
<reference evidence="4 5" key="1">
    <citation type="submission" date="2019-02" db="EMBL/GenBank/DDBJ databases">
        <title>Arundinibacter roseus gen. nov., sp. nov., a new member of the family Cytophagaceae.</title>
        <authorList>
            <person name="Szuroczki S."/>
            <person name="Khayer B."/>
            <person name="Sproer C."/>
            <person name="Toumi M."/>
            <person name="Szabo A."/>
            <person name="Felfoldi T."/>
            <person name="Schumann P."/>
            <person name="Toth E."/>
        </authorList>
    </citation>
    <scope>NUCLEOTIDE SEQUENCE [LARGE SCALE GENOMIC DNA]</scope>
    <source>
        <strain evidence="4 5">DMA-k-7a</strain>
    </source>
</reference>
<comment type="subcellular location">
    <subcellularLocation>
        <location evidence="1">Cell outer membrane</location>
    </subcellularLocation>
</comment>
<organism evidence="4 5">
    <name type="scientific">Arundinibacter roseus</name>
    <dbReference type="NCBI Taxonomy" id="2070510"/>
    <lineage>
        <taxon>Bacteria</taxon>
        <taxon>Pseudomonadati</taxon>
        <taxon>Bacteroidota</taxon>
        <taxon>Cytophagia</taxon>
        <taxon>Cytophagales</taxon>
        <taxon>Spirosomataceae</taxon>
        <taxon>Arundinibacter</taxon>
    </lineage>
</organism>
<comment type="caution">
    <text evidence="4">The sequence shown here is derived from an EMBL/GenBank/DDBJ whole genome shotgun (WGS) entry which is preliminary data.</text>
</comment>
<dbReference type="InterPro" id="IPR036942">
    <property type="entry name" value="Beta-barrel_TonB_sf"/>
</dbReference>
<evidence type="ECO:0000313" key="5">
    <source>
        <dbReference type="Proteomes" id="UP000295706"/>
    </source>
</evidence>
<keyword evidence="2" id="KW-0472">Membrane</keyword>
<keyword evidence="3" id="KW-0998">Cell outer membrane</keyword>
<name>A0A4R4KPX7_9BACT</name>
<dbReference type="GO" id="GO:0009279">
    <property type="term" value="C:cell outer membrane"/>
    <property type="evidence" value="ECO:0007669"/>
    <property type="project" value="UniProtKB-SubCell"/>
</dbReference>
<protein>
    <recommendedName>
        <fullName evidence="6">TonB-dependent receptor</fullName>
    </recommendedName>
</protein>
<dbReference type="SUPFAM" id="SSF56935">
    <property type="entry name" value="Porins"/>
    <property type="match status" value="1"/>
</dbReference>
<dbReference type="Proteomes" id="UP000295706">
    <property type="component" value="Unassembled WGS sequence"/>
</dbReference>
<proteinExistence type="predicted"/>
<dbReference type="RefSeq" id="WP_132113632.1">
    <property type="nucleotide sequence ID" value="NZ_SMJU01000001.1"/>
</dbReference>
<evidence type="ECO:0000256" key="1">
    <source>
        <dbReference type="ARBA" id="ARBA00004442"/>
    </source>
</evidence>
<gene>
    <name evidence="4" type="ORF">EZE20_01205</name>
</gene>
<dbReference type="Gene3D" id="2.40.170.20">
    <property type="entry name" value="TonB-dependent receptor, beta-barrel domain"/>
    <property type="match status" value="1"/>
</dbReference>